<evidence type="ECO:0000256" key="2">
    <source>
        <dbReference type="RuleBase" id="RU361185"/>
    </source>
</evidence>
<dbReference type="Gene3D" id="3.20.20.80">
    <property type="entry name" value="Glycosidases"/>
    <property type="match status" value="1"/>
</dbReference>
<dbReference type="InterPro" id="IPR017853">
    <property type="entry name" value="GH"/>
</dbReference>
<dbReference type="InterPro" id="IPR011009">
    <property type="entry name" value="Kinase-like_dom_sf"/>
</dbReference>
<dbReference type="InterPro" id="IPR000322">
    <property type="entry name" value="Glyco_hydro_31_TIM"/>
</dbReference>
<keyword evidence="6" id="KW-1185">Reference proteome</keyword>
<dbReference type="SUPFAM" id="SSF51445">
    <property type="entry name" value="(Trans)glycosidases"/>
    <property type="match status" value="1"/>
</dbReference>
<keyword evidence="2" id="KW-0378">Hydrolase</keyword>
<comment type="caution">
    <text evidence="5">The sequence shown here is derived from an EMBL/GenBank/DDBJ whole genome shotgun (WGS) entry which is preliminary data.</text>
</comment>
<dbReference type="Pfam" id="PF00069">
    <property type="entry name" value="Pkinase"/>
    <property type="match status" value="1"/>
</dbReference>
<evidence type="ECO:0000313" key="6">
    <source>
        <dbReference type="Proteomes" id="UP001175271"/>
    </source>
</evidence>
<dbReference type="Pfam" id="PF01055">
    <property type="entry name" value="Glyco_hydro_31_2nd"/>
    <property type="match status" value="1"/>
</dbReference>
<proteinExistence type="inferred from homology"/>
<keyword evidence="3" id="KW-1133">Transmembrane helix</keyword>
<reference evidence="5" key="1">
    <citation type="submission" date="2023-06" db="EMBL/GenBank/DDBJ databases">
        <title>Genomic analysis of the entomopathogenic nematode Steinernema hermaphroditum.</title>
        <authorList>
            <person name="Schwarz E.M."/>
            <person name="Heppert J.K."/>
            <person name="Baniya A."/>
            <person name="Schwartz H.T."/>
            <person name="Tan C.-H."/>
            <person name="Antoshechkin I."/>
            <person name="Sternberg P.W."/>
            <person name="Goodrich-Blair H."/>
            <person name="Dillman A.R."/>
        </authorList>
    </citation>
    <scope>NUCLEOTIDE SEQUENCE</scope>
    <source>
        <strain evidence="5">PS9179</strain>
        <tissue evidence="5">Whole animal</tissue>
    </source>
</reference>
<evidence type="ECO:0000256" key="1">
    <source>
        <dbReference type="ARBA" id="ARBA00007806"/>
    </source>
</evidence>
<accession>A0AA39H763</accession>
<protein>
    <recommendedName>
        <fullName evidence="4">Protein kinase domain-containing protein</fullName>
    </recommendedName>
</protein>
<evidence type="ECO:0000256" key="3">
    <source>
        <dbReference type="SAM" id="Phobius"/>
    </source>
</evidence>
<evidence type="ECO:0000259" key="4">
    <source>
        <dbReference type="PROSITE" id="PS50011"/>
    </source>
</evidence>
<dbReference type="InterPro" id="IPR050235">
    <property type="entry name" value="CK1_Ser-Thr_kinase"/>
</dbReference>
<dbReference type="EMBL" id="JAUCMV010000005">
    <property type="protein sequence ID" value="KAK0399117.1"/>
    <property type="molecule type" value="Genomic_DNA"/>
</dbReference>
<dbReference type="GO" id="GO:0004672">
    <property type="term" value="F:protein kinase activity"/>
    <property type="evidence" value="ECO:0007669"/>
    <property type="project" value="InterPro"/>
</dbReference>
<name>A0AA39H763_9BILA</name>
<dbReference type="GO" id="GO:0005524">
    <property type="term" value="F:ATP binding"/>
    <property type="evidence" value="ECO:0007669"/>
    <property type="project" value="InterPro"/>
</dbReference>
<dbReference type="InterPro" id="IPR000719">
    <property type="entry name" value="Prot_kinase_dom"/>
</dbReference>
<feature type="transmembrane region" description="Helical" evidence="3">
    <location>
        <begin position="116"/>
        <end position="138"/>
    </location>
</feature>
<dbReference type="PANTHER" id="PTHR11909">
    <property type="entry name" value="CASEIN KINASE-RELATED"/>
    <property type="match status" value="1"/>
</dbReference>
<dbReference type="AlphaFoldDB" id="A0AA39H763"/>
<organism evidence="5 6">
    <name type="scientific">Steinernema hermaphroditum</name>
    <dbReference type="NCBI Taxonomy" id="289476"/>
    <lineage>
        <taxon>Eukaryota</taxon>
        <taxon>Metazoa</taxon>
        <taxon>Ecdysozoa</taxon>
        <taxon>Nematoda</taxon>
        <taxon>Chromadorea</taxon>
        <taxon>Rhabditida</taxon>
        <taxon>Tylenchina</taxon>
        <taxon>Panagrolaimomorpha</taxon>
        <taxon>Strongyloidoidea</taxon>
        <taxon>Steinernematidae</taxon>
        <taxon>Steinernema</taxon>
    </lineage>
</organism>
<dbReference type="CDD" id="cd14752">
    <property type="entry name" value="GH31_N"/>
    <property type="match status" value="1"/>
</dbReference>
<comment type="similarity">
    <text evidence="1 2">Belongs to the glycosyl hydrolase 31 family.</text>
</comment>
<dbReference type="Gene3D" id="1.10.510.10">
    <property type="entry name" value="Transferase(Phosphotransferase) domain 1"/>
    <property type="match status" value="1"/>
</dbReference>
<dbReference type="Gene3D" id="2.60.40.1760">
    <property type="entry name" value="glycosyl hydrolase (family 31)"/>
    <property type="match status" value="1"/>
</dbReference>
<dbReference type="GO" id="GO:0004553">
    <property type="term" value="F:hydrolase activity, hydrolyzing O-glycosyl compounds"/>
    <property type="evidence" value="ECO:0007669"/>
    <property type="project" value="InterPro"/>
</dbReference>
<dbReference type="SMART" id="SM00220">
    <property type="entry name" value="S_TKc"/>
    <property type="match status" value="1"/>
</dbReference>
<dbReference type="GO" id="GO:0005975">
    <property type="term" value="P:carbohydrate metabolic process"/>
    <property type="evidence" value="ECO:0007669"/>
    <property type="project" value="InterPro"/>
</dbReference>
<dbReference type="SUPFAM" id="SSF56112">
    <property type="entry name" value="Protein kinase-like (PK-like)"/>
    <property type="match status" value="1"/>
</dbReference>
<dbReference type="Proteomes" id="UP001175271">
    <property type="component" value="Unassembled WGS sequence"/>
</dbReference>
<keyword evidence="3" id="KW-0472">Membrane</keyword>
<evidence type="ECO:0000313" key="5">
    <source>
        <dbReference type="EMBL" id="KAK0399117.1"/>
    </source>
</evidence>
<dbReference type="PROSITE" id="PS50011">
    <property type="entry name" value="PROTEIN_KINASE_DOM"/>
    <property type="match status" value="1"/>
</dbReference>
<keyword evidence="2" id="KW-0326">Glycosidase</keyword>
<keyword evidence="3" id="KW-0812">Transmembrane</keyword>
<feature type="domain" description="Protein kinase" evidence="4">
    <location>
        <begin position="255"/>
        <end position="533"/>
    </location>
</feature>
<gene>
    <name evidence="5" type="ORF">QR680_002906</name>
</gene>
<sequence>MAKDFGKNLLSRTPTRNLTGPAQGVGMSVSFVGFKFVYGLLEHAHSFVLHATAGQKSYRIYMPYIIAHNPKQYASVLWLNATETWIDIDSSTADKGVLASLVDKFRSSQEVSQIDAHFIIMMIGSIEIFTIFTAFISIPQRIAVNMYSVAGIPHVGADVGGFFKNVDEQLLARWYQAPAFQPFFRAHAHIDCKRREPYLFSERTKNVIRYAIRTRYSFLPYWYDARMAVNLAGMAPPTEPFTPNFYAGDLICDGWTVEGEIGRGGCGVVYQVSAKVTEQLNGVMTERIIHAAMKCEGVDHDGRYSETLHSEVTVLRRMQRSEHVCRLYRAGRFSASVNVVIMSLVGRSLSFMRRLCKDRCFSTSTAIRVAFQCLEAIQELHFIGYIHRDIKPCNFAIGLYPDDVRRVVLLDFGFSRQYLKKGYDGQMRHRYPRSRAPFLGTPRYCSMNSADGKEQGRCDDLWSWMFMLVEFIEGKLPWKNCATPVELNREKRQALDTLLDGCPHQLYRIFDHIQTLKYADRPDYNMMFSTLRIIWEVEQVSQEDLVLDWEAGGRCHKRYLQAEMSRPQMKKLKTAPIPVTTRFRRRQTNRVRRLVRLRLPDRVHGAVCRVSSAIYFRSRIPRIMKKSPRGEACRPAVIQEKPKWRWCHMVTGTPKYANLSVRKNYSNVVNENCGRQHTDKIVASDLIIANVQTDQNVSETSCLELIANDDEATGLFDVICDGRKRCHESMLNMLIHLFSTLLQAKSLPYIIAHNPKQYASVLWLNATETWTDIDSSTADKGVLASLVDKFRSSQEVSQIDAHFMTESGMIDVFIFLGPTPNDVFRQYSTLIGVYSLQGNYMNDPSVFCGPGVTTPKDAKHYDDWMHRDIHNIYGFYQTAITKSTFWRTVRRCVYVYCGIEVIGTHAGEVYCTGVSMHPTILHGGLGIAERPFSTEDFVDSKKWVSISREHSKNVTHSKSNSELLSWLDLEARVRIRRKAGNLQQSMRSLSRMLVL</sequence>